<dbReference type="InterPro" id="IPR003593">
    <property type="entry name" value="AAA+_ATPase"/>
</dbReference>
<reference evidence="11" key="1">
    <citation type="journal article" date="2019" name="Int. J. Syst. Evol. Microbiol.">
        <title>The Global Catalogue of Microorganisms (GCM) 10K type strain sequencing project: providing services to taxonomists for standard genome sequencing and annotation.</title>
        <authorList>
            <consortium name="The Broad Institute Genomics Platform"/>
            <consortium name="The Broad Institute Genome Sequencing Center for Infectious Disease"/>
            <person name="Wu L."/>
            <person name="Ma J."/>
        </authorList>
    </citation>
    <scope>NUCLEOTIDE SEQUENCE [LARGE SCALE GENOMIC DNA]</scope>
    <source>
        <strain evidence="11">GH52</strain>
    </source>
</reference>
<dbReference type="InterPro" id="IPR003439">
    <property type="entry name" value="ABC_transporter-like_ATP-bd"/>
</dbReference>
<dbReference type="InterPro" id="IPR039421">
    <property type="entry name" value="Type_1_exporter"/>
</dbReference>
<protein>
    <submittedName>
        <fullName evidence="10">ABC transporter ATP-binding protein</fullName>
    </submittedName>
</protein>
<evidence type="ECO:0000256" key="7">
    <source>
        <dbReference type="SAM" id="Phobius"/>
    </source>
</evidence>
<comment type="caution">
    <text evidence="10">The sequence shown here is derived from an EMBL/GenBank/DDBJ whole genome shotgun (WGS) entry which is preliminary data.</text>
</comment>
<dbReference type="PROSITE" id="PS00211">
    <property type="entry name" value="ABC_TRANSPORTER_1"/>
    <property type="match status" value="1"/>
</dbReference>
<evidence type="ECO:0000256" key="4">
    <source>
        <dbReference type="ARBA" id="ARBA00022840"/>
    </source>
</evidence>
<organism evidence="10 11">
    <name type="scientific">Paenibacillus yanchengensis</name>
    <dbReference type="NCBI Taxonomy" id="2035833"/>
    <lineage>
        <taxon>Bacteria</taxon>
        <taxon>Bacillati</taxon>
        <taxon>Bacillota</taxon>
        <taxon>Bacilli</taxon>
        <taxon>Bacillales</taxon>
        <taxon>Paenibacillaceae</taxon>
        <taxon>Paenibacillus</taxon>
    </lineage>
</organism>
<dbReference type="Pfam" id="PF00664">
    <property type="entry name" value="ABC_membrane"/>
    <property type="match status" value="1"/>
</dbReference>
<evidence type="ECO:0000256" key="5">
    <source>
        <dbReference type="ARBA" id="ARBA00022989"/>
    </source>
</evidence>
<comment type="subcellular location">
    <subcellularLocation>
        <location evidence="1">Cell membrane</location>
        <topology evidence="1">Multi-pass membrane protein</topology>
    </subcellularLocation>
</comment>
<sequence>MDSKGIIHYLLPYIKKYWAAYFLVFLLLASGVGLDLVFAMFLKTTTDAAVNGDLQKVQLMLLSGIVLMICGFIINYFTKVINAKNVDRIKKEIKIDLFNHFLRLPLSYVDRNRSGDIIARLNNDVNGMSGILGNDIFNLFRHPLAAAVTFVYLSTINWVLAILCLFLGPLAVVTGYFFGKVIRKNSKKQQEAVADIQSTINDSIFGFSLLRSFQLEQHFSKKYTATIDNAYHYEVKGAKWSAAFNATSSTIGSATSMISLGLGALFVVKGSMTVGELIAFVSLLSNLTTPFTGLSAVWTNIQKAMAAGERALEIKSEQVHPVFIQGRRVIENFTSMISFQDINFSYNDVETLKGINLEINIGETVAIVGPSGSGKSTLVKLLLGMYSPHNGKIMIDNEVVHHFQSDFRPLFSYVPQESLLFSDSAKNNIKYGNLISSDDEILTAAKLSYSDQFIQLLEDGYDTKLGERGTSLSGGQRQKIALARAFLKDVPILILDEATSSLDYVSELQIRQSVQELMVGKTTIIIAHRVETIKNADKIVVMNEGTIVDQGTHEHLISNNLFYQQFYETMVTGQT</sequence>
<evidence type="ECO:0000256" key="1">
    <source>
        <dbReference type="ARBA" id="ARBA00004651"/>
    </source>
</evidence>
<dbReference type="InterPro" id="IPR017871">
    <property type="entry name" value="ABC_transporter-like_CS"/>
</dbReference>
<proteinExistence type="predicted"/>
<dbReference type="CDD" id="cd07346">
    <property type="entry name" value="ABC_6TM_exporters"/>
    <property type="match status" value="1"/>
</dbReference>
<evidence type="ECO:0000313" key="11">
    <source>
        <dbReference type="Proteomes" id="UP001597362"/>
    </source>
</evidence>
<dbReference type="PROSITE" id="PS50893">
    <property type="entry name" value="ABC_TRANSPORTER_2"/>
    <property type="match status" value="1"/>
</dbReference>
<dbReference type="SMART" id="SM00382">
    <property type="entry name" value="AAA"/>
    <property type="match status" value="1"/>
</dbReference>
<dbReference type="RefSeq" id="WP_377773172.1">
    <property type="nucleotide sequence ID" value="NZ_JBHUHO010000032.1"/>
</dbReference>
<feature type="transmembrane region" description="Helical" evidence="7">
    <location>
        <begin position="158"/>
        <end position="179"/>
    </location>
</feature>
<keyword evidence="6 7" id="KW-0472">Membrane</keyword>
<keyword evidence="5 7" id="KW-1133">Transmembrane helix</keyword>
<dbReference type="InterPro" id="IPR011527">
    <property type="entry name" value="ABC1_TM_dom"/>
</dbReference>
<feature type="domain" description="ABC transporter" evidence="8">
    <location>
        <begin position="337"/>
        <end position="569"/>
    </location>
</feature>
<dbReference type="GO" id="GO:0005524">
    <property type="term" value="F:ATP binding"/>
    <property type="evidence" value="ECO:0007669"/>
    <property type="project" value="UniProtKB-KW"/>
</dbReference>
<accession>A0ABW4YLZ3</accession>
<dbReference type="Pfam" id="PF00005">
    <property type="entry name" value="ABC_tran"/>
    <property type="match status" value="1"/>
</dbReference>
<evidence type="ECO:0000256" key="6">
    <source>
        <dbReference type="ARBA" id="ARBA00023136"/>
    </source>
</evidence>
<dbReference type="InterPro" id="IPR036640">
    <property type="entry name" value="ABC1_TM_sf"/>
</dbReference>
<feature type="domain" description="ABC transmembrane type-1" evidence="9">
    <location>
        <begin position="22"/>
        <end position="303"/>
    </location>
</feature>
<evidence type="ECO:0000256" key="3">
    <source>
        <dbReference type="ARBA" id="ARBA00022741"/>
    </source>
</evidence>
<gene>
    <name evidence="10" type="ORF">ACFSJH_13340</name>
</gene>
<keyword evidence="2 7" id="KW-0812">Transmembrane</keyword>
<feature type="transmembrane region" description="Helical" evidence="7">
    <location>
        <begin position="59"/>
        <end position="78"/>
    </location>
</feature>
<evidence type="ECO:0000256" key="2">
    <source>
        <dbReference type="ARBA" id="ARBA00022692"/>
    </source>
</evidence>
<evidence type="ECO:0000313" key="10">
    <source>
        <dbReference type="EMBL" id="MFD2116706.1"/>
    </source>
</evidence>
<dbReference type="SUPFAM" id="SSF90123">
    <property type="entry name" value="ABC transporter transmembrane region"/>
    <property type="match status" value="1"/>
</dbReference>
<evidence type="ECO:0000259" key="8">
    <source>
        <dbReference type="PROSITE" id="PS50893"/>
    </source>
</evidence>
<name>A0ABW4YLZ3_9BACL</name>
<dbReference type="PROSITE" id="PS50929">
    <property type="entry name" value="ABC_TM1F"/>
    <property type="match status" value="1"/>
</dbReference>
<keyword evidence="4 10" id="KW-0067">ATP-binding</keyword>
<keyword evidence="11" id="KW-1185">Reference proteome</keyword>
<dbReference type="Gene3D" id="3.40.50.300">
    <property type="entry name" value="P-loop containing nucleotide triphosphate hydrolases"/>
    <property type="match status" value="1"/>
</dbReference>
<dbReference type="EMBL" id="JBHUHO010000032">
    <property type="protein sequence ID" value="MFD2116706.1"/>
    <property type="molecule type" value="Genomic_DNA"/>
</dbReference>
<dbReference type="SUPFAM" id="SSF52540">
    <property type="entry name" value="P-loop containing nucleoside triphosphate hydrolases"/>
    <property type="match status" value="1"/>
</dbReference>
<feature type="transmembrane region" description="Helical" evidence="7">
    <location>
        <begin position="18"/>
        <end position="38"/>
    </location>
</feature>
<dbReference type="PANTHER" id="PTHR43394:SF1">
    <property type="entry name" value="ATP-BINDING CASSETTE SUB-FAMILY B MEMBER 10, MITOCHONDRIAL"/>
    <property type="match status" value="1"/>
</dbReference>
<keyword evidence="3" id="KW-0547">Nucleotide-binding</keyword>
<dbReference type="Proteomes" id="UP001597362">
    <property type="component" value="Unassembled WGS sequence"/>
</dbReference>
<dbReference type="InterPro" id="IPR027417">
    <property type="entry name" value="P-loop_NTPase"/>
</dbReference>
<dbReference type="Gene3D" id="1.20.1560.10">
    <property type="entry name" value="ABC transporter type 1, transmembrane domain"/>
    <property type="match status" value="1"/>
</dbReference>
<dbReference type="PANTHER" id="PTHR43394">
    <property type="entry name" value="ATP-DEPENDENT PERMEASE MDL1, MITOCHONDRIAL"/>
    <property type="match status" value="1"/>
</dbReference>
<evidence type="ECO:0000259" key="9">
    <source>
        <dbReference type="PROSITE" id="PS50929"/>
    </source>
</evidence>